<gene>
    <name evidence="2" type="ORF">WA026_009334</name>
</gene>
<protein>
    <submittedName>
        <fullName evidence="2">Uncharacterized protein</fullName>
    </submittedName>
</protein>
<evidence type="ECO:0000313" key="2">
    <source>
        <dbReference type="EMBL" id="KAK9885112.1"/>
    </source>
</evidence>
<evidence type="ECO:0000256" key="1">
    <source>
        <dbReference type="SAM" id="MobiDB-lite"/>
    </source>
</evidence>
<evidence type="ECO:0000313" key="3">
    <source>
        <dbReference type="Proteomes" id="UP001431783"/>
    </source>
</evidence>
<comment type="caution">
    <text evidence="2">The sequence shown here is derived from an EMBL/GenBank/DDBJ whole genome shotgun (WGS) entry which is preliminary data.</text>
</comment>
<dbReference type="EMBL" id="JARQZJ010000094">
    <property type="protein sequence ID" value="KAK9885112.1"/>
    <property type="molecule type" value="Genomic_DNA"/>
</dbReference>
<keyword evidence="3" id="KW-1185">Reference proteome</keyword>
<name>A0AAW1UX86_9CUCU</name>
<proteinExistence type="predicted"/>
<feature type="region of interest" description="Disordered" evidence="1">
    <location>
        <begin position="78"/>
        <end position="98"/>
    </location>
</feature>
<dbReference type="AlphaFoldDB" id="A0AAW1UX86"/>
<reference evidence="2 3" key="1">
    <citation type="submission" date="2023-03" db="EMBL/GenBank/DDBJ databases">
        <title>Genome insight into feeding habits of ladybird beetles.</title>
        <authorList>
            <person name="Li H.-S."/>
            <person name="Huang Y.-H."/>
            <person name="Pang H."/>
        </authorList>
    </citation>
    <scope>NUCLEOTIDE SEQUENCE [LARGE SCALE GENOMIC DNA]</scope>
    <source>
        <strain evidence="2">SYSU_2023b</strain>
        <tissue evidence="2">Whole body</tissue>
    </source>
</reference>
<sequence>MPRNRVRKTSIGLHTAEEMNNALILISDGRKIRAVARSTGIPFSCSIKPPTILDPTATPSGSSSSNFKKAFLSPFQFRGLPKASPCKGGELQDEEGNQ</sequence>
<dbReference type="Proteomes" id="UP001431783">
    <property type="component" value="Unassembled WGS sequence"/>
</dbReference>
<accession>A0AAW1UX86</accession>
<organism evidence="2 3">
    <name type="scientific">Henosepilachna vigintioctopunctata</name>
    <dbReference type="NCBI Taxonomy" id="420089"/>
    <lineage>
        <taxon>Eukaryota</taxon>
        <taxon>Metazoa</taxon>
        <taxon>Ecdysozoa</taxon>
        <taxon>Arthropoda</taxon>
        <taxon>Hexapoda</taxon>
        <taxon>Insecta</taxon>
        <taxon>Pterygota</taxon>
        <taxon>Neoptera</taxon>
        <taxon>Endopterygota</taxon>
        <taxon>Coleoptera</taxon>
        <taxon>Polyphaga</taxon>
        <taxon>Cucujiformia</taxon>
        <taxon>Coccinelloidea</taxon>
        <taxon>Coccinellidae</taxon>
        <taxon>Epilachninae</taxon>
        <taxon>Epilachnini</taxon>
        <taxon>Henosepilachna</taxon>
    </lineage>
</organism>